<sequence>MASISSMEVSEQNFVKQGGEKRKGIKGCDEELGGSSTSSVATITSRKSTKKSVTKIAQSTKDVLKFNCINKFKEVPGRVYEQIFKFNDAANSVVKPLLTIANDYEKILIELIQENARLSGRVEGLEKAIVINFDKNC</sequence>
<dbReference type="Proteomes" id="UP000078200">
    <property type="component" value="Unassembled WGS sequence"/>
</dbReference>
<proteinExistence type="predicted"/>
<evidence type="ECO:0000256" key="1">
    <source>
        <dbReference type="SAM" id="MobiDB-lite"/>
    </source>
</evidence>
<feature type="compositionally biased region" description="Polar residues" evidence="1">
    <location>
        <begin position="1"/>
        <end position="15"/>
    </location>
</feature>
<organism evidence="2 3">
    <name type="scientific">Glossina austeni</name>
    <name type="common">Savannah tsetse fly</name>
    <dbReference type="NCBI Taxonomy" id="7395"/>
    <lineage>
        <taxon>Eukaryota</taxon>
        <taxon>Metazoa</taxon>
        <taxon>Ecdysozoa</taxon>
        <taxon>Arthropoda</taxon>
        <taxon>Hexapoda</taxon>
        <taxon>Insecta</taxon>
        <taxon>Pterygota</taxon>
        <taxon>Neoptera</taxon>
        <taxon>Endopterygota</taxon>
        <taxon>Diptera</taxon>
        <taxon>Brachycera</taxon>
        <taxon>Muscomorpha</taxon>
        <taxon>Hippoboscoidea</taxon>
        <taxon>Glossinidae</taxon>
        <taxon>Glossina</taxon>
    </lineage>
</organism>
<reference evidence="2" key="1">
    <citation type="submission" date="2020-05" db="UniProtKB">
        <authorList>
            <consortium name="EnsemblMetazoa"/>
        </authorList>
    </citation>
    <scope>IDENTIFICATION</scope>
    <source>
        <strain evidence="2">TTRI</strain>
    </source>
</reference>
<name>A0A1A9VDD0_GLOAU</name>
<evidence type="ECO:0000313" key="2">
    <source>
        <dbReference type="EnsemblMetazoa" id="GAUT033671-PA"/>
    </source>
</evidence>
<dbReference type="EnsemblMetazoa" id="GAUT033671-RA">
    <property type="protein sequence ID" value="GAUT033671-PA"/>
    <property type="gene ID" value="GAUT033671"/>
</dbReference>
<dbReference type="AlphaFoldDB" id="A0A1A9VDD0"/>
<feature type="region of interest" description="Disordered" evidence="1">
    <location>
        <begin position="1"/>
        <end position="46"/>
    </location>
</feature>
<feature type="compositionally biased region" description="Basic and acidic residues" evidence="1">
    <location>
        <begin position="18"/>
        <end position="29"/>
    </location>
</feature>
<keyword evidence="3" id="KW-1185">Reference proteome</keyword>
<dbReference type="VEuPathDB" id="VectorBase:GAUT033671"/>
<evidence type="ECO:0000313" key="3">
    <source>
        <dbReference type="Proteomes" id="UP000078200"/>
    </source>
</evidence>
<accession>A0A1A9VDD0</accession>
<protein>
    <submittedName>
        <fullName evidence="2">Uncharacterized protein</fullName>
    </submittedName>
</protein>